<sequence length="232" mass="26885">MSYLSSVLAIEESTINRKKDQNYYKIASCIQVLKHSISINEAFMNNIELTDKKDVLIHLFGLLQNLFVSIDALYDISKATMSHRYSVNLNLNKTLHELKYIRNDIVGHPTHRTYNTGGFGFSLMNMEETTMKFLKYETHIYKREKHDYVSRVVNTEELISEFLNEAEDILHEINVSISDRVEKGNISILIYDFIADLNIGKFNYQLLSEISEIQKNKCKSLSNVTSPHFMAD</sequence>
<protein>
    <submittedName>
        <fullName evidence="1">Uncharacterized protein</fullName>
    </submittedName>
</protein>
<dbReference type="KEGG" id="abra:BN85309890"/>
<gene>
    <name evidence="1" type="ORF">BN85309890</name>
</gene>
<proteinExistence type="predicted"/>
<dbReference type="RefSeq" id="WP_030004872.1">
    <property type="nucleotide sequence ID" value="NC_022549.1"/>
</dbReference>
<dbReference type="Proteomes" id="UP000032737">
    <property type="component" value="Chromosome"/>
</dbReference>
<name>U4KNX0_9MOLU</name>
<organism evidence="1 2">
    <name type="scientific">Acholeplasma brassicae</name>
    <dbReference type="NCBI Taxonomy" id="61635"/>
    <lineage>
        <taxon>Bacteria</taxon>
        <taxon>Bacillati</taxon>
        <taxon>Mycoplasmatota</taxon>
        <taxon>Mollicutes</taxon>
        <taxon>Acholeplasmatales</taxon>
        <taxon>Acholeplasmataceae</taxon>
        <taxon>Acholeplasma</taxon>
    </lineage>
</organism>
<evidence type="ECO:0000313" key="2">
    <source>
        <dbReference type="Proteomes" id="UP000032737"/>
    </source>
</evidence>
<accession>U4KNX0</accession>
<dbReference type="HOGENOM" id="CLU_1187847_0_0_14"/>
<dbReference type="STRING" id="61635.BN85309890"/>
<dbReference type="OrthoDB" id="384507at2"/>
<keyword evidence="2" id="KW-1185">Reference proteome</keyword>
<dbReference type="AlphaFoldDB" id="U4KNX0"/>
<reference evidence="1 2" key="1">
    <citation type="journal article" date="2013" name="J. Mol. Microbiol. Biotechnol.">
        <title>Analysis of the Complete Genomes of Acholeplasma brassicae , A. palmae and A. laidlawii and Their Comparison to the Obligate Parasites from ' Candidatus Phytoplasma'.</title>
        <authorList>
            <person name="Kube M."/>
            <person name="Siewert C."/>
            <person name="Migdoll A.M."/>
            <person name="Duduk B."/>
            <person name="Holz S."/>
            <person name="Rabus R."/>
            <person name="Seemuller E."/>
            <person name="Mitrovic J."/>
            <person name="Muller I."/>
            <person name="Buttner C."/>
            <person name="Reinhardt R."/>
        </authorList>
    </citation>
    <scope>NUCLEOTIDE SEQUENCE [LARGE SCALE GENOMIC DNA]</scope>
    <source>
        <strain evidence="2">0502</strain>
    </source>
</reference>
<evidence type="ECO:0000313" key="1">
    <source>
        <dbReference type="EMBL" id="CCV66010.1"/>
    </source>
</evidence>
<dbReference type="EMBL" id="FO681348">
    <property type="protein sequence ID" value="CCV66010.1"/>
    <property type="molecule type" value="Genomic_DNA"/>
</dbReference>